<evidence type="ECO:0000256" key="2">
    <source>
        <dbReference type="SAM" id="SignalP"/>
    </source>
</evidence>
<reference evidence="3 4" key="1">
    <citation type="submission" date="2023-11" db="EMBL/GenBank/DDBJ databases">
        <title>Coraliomargarita sp. nov., isolated from marine algae.</title>
        <authorList>
            <person name="Lee J.K."/>
            <person name="Baek J.H."/>
            <person name="Kim J.M."/>
            <person name="Choi D.G."/>
            <person name="Jeon C.O."/>
        </authorList>
    </citation>
    <scope>NUCLEOTIDE SEQUENCE [LARGE SCALE GENOMIC DNA]</scope>
    <source>
        <strain evidence="3 4">J2-16</strain>
    </source>
</reference>
<dbReference type="Proteomes" id="UP001324993">
    <property type="component" value="Chromosome"/>
</dbReference>
<keyword evidence="1" id="KW-0472">Membrane</keyword>
<keyword evidence="1" id="KW-1133">Transmembrane helix</keyword>
<evidence type="ECO:0000313" key="4">
    <source>
        <dbReference type="Proteomes" id="UP001324993"/>
    </source>
</evidence>
<keyword evidence="4" id="KW-1185">Reference proteome</keyword>
<keyword evidence="1" id="KW-0812">Transmembrane</keyword>
<evidence type="ECO:0000256" key="1">
    <source>
        <dbReference type="SAM" id="Phobius"/>
    </source>
</evidence>
<proteinExistence type="predicted"/>
<dbReference type="RefSeq" id="WP_319833734.1">
    <property type="nucleotide sequence ID" value="NZ_CP138858.1"/>
</dbReference>
<feature type="transmembrane region" description="Helical" evidence="1">
    <location>
        <begin position="226"/>
        <end position="243"/>
    </location>
</feature>
<evidence type="ECO:0008006" key="5">
    <source>
        <dbReference type="Google" id="ProtNLM"/>
    </source>
</evidence>
<evidence type="ECO:0000313" key="3">
    <source>
        <dbReference type="EMBL" id="WPJ96877.1"/>
    </source>
</evidence>
<accession>A0ABZ0RPP9</accession>
<feature type="signal peptide" evidence="2">
    <location>
        <begin position="1"/>
        <end position="43"/>
    </location>
</feature>
<feature type="chain" id="PRO_5045545185" description="PEP-CTERM protein-sorting domain-containing protein" evidence="2">
    <location>
        <begin position="44"/>
        <end position="248"/>
    </location>
</feature>
<name>A0ABZ0RPP9_9BACT</name>
<sequence>MKKCSNFSESQLASKKQSAPSSTRILCAAALLGGLLSASTASAATAYIGDAHAMGQSITSVDPSHVYGISELTIIMPGNVSGIHYTAAEDQQIKLTEVNFLSVQAGNLTPFVALWDGVSTSAADSYTFLAIGDTIASPASTLVNASFEVAGENPTLDLSAGQTIVAGFHQVGGKVVNVIESGHANTDYIYNGNSISAVDGEPTADSVYNYDSFVSFNIGYTVIPEPNAYALLAGITGLAVVIVRRRKA</sequence>
<keyword evidence="2" id="KW-0732">Signal</keyword>
<dbReference type="EMBL" id="CP138858">
    <property type="protein sequence ID" value="WPJ96877.1"/>
    <property type="molecule type" value="Genomic_DNA"/>
</dbReference>
<protein>
    <recommendedName>
        <fullName evidence="5">PEP-CTERM protein-sorting domain-containing protein</fullName>
    </recommendedName>
</protein>
<organism evidence="3 4">
    <name type="scientific">Coraliomargarita algicola</name>
    <dbReference type="NCBI Taxonomy" id="3092156"/>
    <lineage>
        <taxon>Bacteria</taxon>
        <taxon>Pseudomonadati</taxon>
        <taxon>Verrucomicrobiota</taxon>
        <taxon>Opitutia</taxon>
        <taxon>Puniceicoccales</taxon>
        <taxon>Coraliomargaritaceae</taxon>
        <taxon>Coraliomargarita</taxon>
    </lineage>
</organism>
<gene>
    <name evidence="3" type="ORF">SH580_04050</name>
</gene>